<protein>
    <submittedName>
        <fullName evidence="1">Uncharacterized protein</fullName>
    </submittedName>
</protein>
<dbReference type="Proteomes" id="UP000531594">
    <property type="component" value="Unassembled WGS sequence"/>
</dbReference>
<comment type="caution">
    <text evidence="1">The sequence shown here is derived from an EMBL/GenBank/DDBJ whole genome shotgun (WGS) entry which is preliminary data.</text>
</comment>
<name>A0A7X0HW70_9BACI</name>
<sequence>MNQMLTYYVVKRTKEKDEQFAVIDAMSLGEAKAIFEVRYKVEKEAMTEGEAFYIFQVKEQLIFDEKQRLVLPKSAGTMCSIKKW</sequence>
<evidence type="ECO:0000313" key="1">
    <source>
        <dbReference type="EMBL" id="MBB6447047.1"/>
    </source>
</evidence>
<gene>
    <name evidence="1" type="ORF">HNR53_003724</name>
</gene>
<proteinExistence type="predicted"/>
<dbReference type="AlphaFoldDB" id="A0A7X0HW70"/>
<reference evidence="1 2" key="1">
    <citation type="submission" date="2020-08" db="EMBL/GenBank/DDBJ databases">
        <title>Genomic Encyclopedia of Type Strains, Phase IV (KMG-IV): sequencing the most valuable type-strain genomes for metagenomic binning, comparative biology and taxonomic classification.</title>
        <authorList>
            <person name="Goeker M."/>
        </authorList>
    </citation>
    <scope>NUCLEOTIDE SEQUENCE [LARGE SCALE GENOMIC DNA]</scope>
    <source>
        <strain evidence="1 2">DSM 5391</strain>
    </source>
</reference>
<accession>A0A7X0HW70</accession>
<dbReference type="EMBL" id="JACHGK010000016">
    <property type="protein sequence ID" value="MBB6447047.1"/>
    <property type="molecule type" value="Genomic_DNA"/>
</dbReference>
<organism evidence="1 2">
    <name type="scientific">Bacillus benzoevorans</name>
    <dbReference type="NCBI Taxonomy" id="1456"/>
    <lineage>
        <taxon>Bacteria</taxon>
        <taxon>Bacillati</taxon>
        <taxon>Bacillota</taxon>
        <taxon>Bacilli</taxon>
        <taxon>Bacillales</taxon>
        <taxon>Bacillaceae</taxon>
        <taxon>Bacillus</taxon>
    </lineage>
</organism>
<dbReference type="RefSeq" id="WP_184528678.1">
    <property type="nucleotide sequence ID" value="NZ_JACHGK010000016.1"/>
</dbReference>
<keyword evidence="2" id="KW-1185">Reference proteome</keyword>
<evidence type="ECO:0000313" key="2">
    <source>
        <dbReference type="Proteomes" id="UP000531594"/>
    </source>
</evidence>